<dbReference type="AlphaFoldDB" id="X1DSF3"/>
<name>X1DSF3_9ZZZZ</name>
<gene>
    <name evidence="1" type="ORF">S03H2_07331</name>
</gene>
<dbReference type="Gene3D" id="3.60.15.10">
    <property type="entry name" value="Ribonuclease Z/Hydroxyacylglutathione hydrolase-like"/>
    <property type="match status" value="1"/>
</dbReference>
<comment type="caution">
    <text evidence="1">The sequence shown here is derived from an EMBL/GenBank/DDBJ whole genome shotgun (WGS) entry which is preliminary data.</text>
</comment>
<feature type="non-terminal residue" evidence="1">
    <location>
        <position position="59"/>
    </location>
</feature>
<evidence type="ECO:0000313" key="1">
    <source>
        <dbReference type="EMBL" id="GAH23087.1"/>
    </source>
</evidence>
<reference evidence="1" key="1">
    <citation type="journal article" date="2014" name="Front. Microbiol.">
        <title>High frequency of phylogenetically diverse reductive dehalogenase-homologous genes in deep subseafloor sedimentary metagenomes.</title>
        <authorList>
            <person name="Kawai M."/>
            <person name="Futagami T."/>
            <person name="Toyoda A."/>
            <person name="Takaki Y."/>
            <person name="Nishi S."/>
            <person name="Hori S."/>
            <person name="Arai W."/>
            <person name="Tsubouchi T."/>
            <person name="Morono Y."/>
            <person name="Uchiyama I."/>
            <person name="Ito T."/>
            <person name="Fujiyama A."/>
            <person name="Inagaki F."/>
            <person name="Takami H."/>
        </authorList>
    </citation>
    <scope>NUCLEOTIDE SEQUENCE</scope>
    <source>
        <strain evidence="1">Expedition CK06-06</strain>
    </source>
</reference>
<organism evidence="1">
    <name type="scientific">marine sediment metagenome</name>
    <dbReference type="NCBI Taxonomy" id="412755"/>
    <lineage>
        <taxon>unclassified sequences</taxon>
        <taxon>metagenomes</taxon>
        <taxon>ecological metagenomes</taxon>
    </lineage>
</organism>
<sequence length="59" mass="6584">MKSDFSNNFEIKIVYDDICAQPGFLMGFGFSALIFNNLSKTHLLFDTGGKGDILIHNIN</sequence>
<dbReference type="EMBL" id="BARU01003363">
    <property type="protein sequence ID" value="GAH23087.1"/>
    <property type="molecule type" value="Genomic_DNA"/>
</dbReference>
<dbReference type="InterPro" id="IPR036866">
    <property type="entry name" value="RibonucZ/Hydroxyglut_hydro"/>
</dbReference>
<protein>
    <recommendedName>
        <fullName evidence="2">Metallo-beta-lactamase domain-containing protein</fullName>
    </recommendedName>
</protein>
<proteinExistence type="predicted"/>
<accession>X1DSF3</accession>
<evidence type="ECO:0008006" key="2">
    <source>
        <dbReference type="Google" id="ProtNLM"/>
    </source>
</evidence>